<evidence type="ECO:0000256" key="1">
    <source>
        <dbReference type="SAM" id="SignalP"/>
    </source>
</evidence>
<feature type="chain" id="PRO_5038114363" evidence="1">
    <location>
        <begin position="21"/>
        <end position="137"/>
    </location>
</feature>
<dbReference type="EMBL" id="JAAMPU010000091">
    <property type="protein sequence ID" value="NMH26544.1"/>
    <property type="molecule type" value="Genomic_DNA"/>
</dbReference>
<feature type="signal peptide" evidence="1">
    <location>
        <begin position="1"/>
        <end position="20"/>
    </location>
</feature>
<dbReference type="Proteomes" id="UP000712080">
    <property type="component" value="Unassembled WGS sequence"/>
</dbReference>
<dbReference type="RefSeq" id="WP_169525454.1">
    <property type="nucleotide sequence ID" value="NZ_JAAMPU010000091.1"/>
</dbReference>
<evidence type="ECO:0000313" key="2">
    <source>
        <dbReference type="EMBL" id="NMH26544.1"/>
    </source>
</evidence>
<evidence type="ECO:0000313" key="3">
    <source>
        <dbReference type="Proteomes" id="UP000712080"/>
    </source>
</evidence>
<keyword evidence="3" id="KW-1185">Reference proteome</keyword>
<comment type="caution">
    <text evidence="2">The sequence shown here is derived from an EMBL/GenBank/DDBJ whole genome shotgun (WGS) entry which is preliminary data.</text>
</comment>
<gene>
    <name evidence="2" type="ORF">G6047_00735</name>
</gene>
<accession>A0A972FID1</accession>
<keyword evidence="1" id="KW-0732">Signal</keyword>
<dbReference type="AlphaFoldDB" id="A0A972FID1"/>
<protein>
    <submittedName>
        <fullName evidence="2">Uncharacterized protein</fullName>
    </submittedName>
</protein>
<name>A0A972FID1_9FLAO</name>
<proteinExistence type="predicted"/>
<organism evidence="2 3">
    <name type="scientific">Flavobacterium silvaticum</name>
    <dbReference type="NCBI Taxonomy" id="1852020"/>
    <lineage>
        <taxon>Bacteria</taxon>
        <taxon>Pseudomonadati</taxon>
        <taxon>Bacteroidota</taxon>
        <taxon>Flavobacteriia</taxon>
        <taxon>Flavobacteriales</taxon>
        <taxon>Flavobacteriaceae</taxon>
        <taxon>Flavobacterium</taxon>
    </lineage>
</organism>
<reference evidence="2" key="1">
    <citation type="submission" date="2020-02" db="EMBL/GenBank/DDBJ databases">
        <title>Flavobacterium sp. genome.</title>
        <authorList>
            <person name="Jung H.S."/>
            <person name="Baek J.H."/>
            <person name="Jeon C.O."/>
        </authorList>
    </citation>
    <scope>NUCLEOTIDE SEQUENCE</scope>
    <source>
        <strain evidence="2">SE-s28</strain>
    </source>
</reference>
<sequence length="137" mass="15813">MKTIVLLFLILSYTKCISQADIANNSKNSQVYEFVSAKDLGNLKLVTYSLRHDTILAIMDKKIFKNCKKYQVEFKTEKQTQVAEIFINDIEYSFVYKTKSANGDIEVLCVKYPPGPGENHNTIFSYYRNPYIIKSCN</sequence>